<evidence type="ECO:0000256" key="2">
    <source>
        <dbReference type="ARBA" id="ARBA00023082"/>
    </source>
</evidence>
<dbReference type="InterPro" id="IPR013324">
    <property type="entry name" value="RNA_pol_sigma_r3/r4-like"/>
</dbReference>
<dbReference type="CDD" id="cd06171">
    <property type="entry name" value="Sigma70_r4"/>
    <property type="match status" value="1"/>
</dbReference>
<keyword evidence="7" id="KW-1185">Reference proteome</keyword>
<evidence type="ECO:0000313" key="6">
    <source>
        <dbReference type="EMBL" id="QEN07775.1"/>
    </source>
</evidence>
<evidence type="ECO:0000256" key="3">
    <source>
        <dbReference type="ARBA" id="ARBA00023125"/>
    </source>
</evidence>
<dbReference type="Pfam" id="PF04542">
    <property type="entry name" value="Sigma70_r2"/>
    <property type="match status" value="1"/>
</dbReference>
<dbReference type="InterPro" id="IPR007627">
    <property type="entry name" value="RNA_pol_sigma70_r2"/>
</dbReference>
<dbReference type="PRINTS" id="PR00046">
    <property type="entry name" value="SIGMA70FCT"/>
</dbReference>
<protein>
    <submittedName>
        <fullName evidence="6">RNA polymerase sigma factor RpoD/SigA</fullName>
    </submittedName>
</protein>
<dbReference type="InterPro" id="IPR014284">
    <property type="entry name" value="RNA_pol_sigma-70_dom"/>
</dbReference>
<proteinExistence type="predicted"/>
<name>A0A5C1QI03_9SPIO</name>
<dbReference type="InterPro" id="IPR000943">
    <property type="entry name" value="RNA_pol_sigma70"/>
</dbReference>
<dbReference type="PROSITE" id="PS00715">
    <property type="entry name" value="SIGMA70_1"/>
    <property type="match status" value="1"/>
</dbReference>
<gene>
    <name evidence="6" type="ORF">EXM22_07155</name>
</gene>
<evidence type="ECO:0000256" key="1">
    <source>
        <dbReference type="ARBA" id="ARBA00023015"/>
    </source>
</evidence>
<dbReference type="Pfam" id="PF00140">
    <property type="entry name" value="Sigma70_r1_2"/>
    <property type="match status" value="1"/>
</dbReference>
<dbReference type="GO" id="GO:0006352">
    <property type="term" value="P:DNA-templated transcription initiation"/>
    <property type="evidence" value="ECO:0007669"/>
    <property type="project" value="InterPro"/>
</dbReference>
<evidence type="ECO:0000259" key="5">
    <source>
        <dbReference type="PROSITE" id="PS00715"/>
    </source>
</evidence>
<dbReference type="RefSeq" id="WP_149485855.1">
    <property type="nucleotide sequence ID" value="NZ_CP036150.1"/>
</dbReference>
<dbReference type="SUPFAM" id="SSF88659">
    <property type="entry name" value="Sigma3 and sigma4 domains of RNA polymerase sigma factors"/>
    <property type="match status" value="2"/>
</dbReference>
<evidence type="ECO:0000313" key="7">
    <source>
        <dbReference type="Proteomes" id="UP000324209"/>
    </source>
</evidence>
<dbReference type="PIRSF" id="PIRSF000770">
    <property type="entry name" value="RNA_pol_sigma-SigE/K"/>
    <property type="match status" value="1"/>
</dbReference>
<dbReference type="Pfam" id="PF04545">
    <property type="entry name" value="Sigma70_r4"/>
    <property type="match status" value="1"/>
</dbReference>
<sequence>MKYTTDTSYDTSFKFYLDEISRYKLLTFEEEVMLAEKIANGDEKARLKMINSNLRLVVKMARSYQISGVSLMDLVQEGNLGLIKAAERYDYRKNVRFCTYAAWWIKQAITRFLTDRSRSIRLPYRKEESLRHINDFIHVFGIQHKRSPSLQEISEGTKVKYNDVVSIMEFSSNPVSLYSETNIENGCLMDVLSDDNYNPDGDFFTKCAEQDTRDSLYKLKENERNIIRYRYNFVDGKKHTLKTIGEKMGISPETVRQIEIRALKKLKEEASELKDYIQG</sequence>
<dbReference type="GO" id="GO:0003677">
    <property type="term" value="F:DNA binding"/>
    <property type="evidence" value="ECO:0007669"/>
    <property type="project" value="UniProtKB-KW"/>
</dbReference>
<dbReference type="Proteomes" id="UP000324209">
    <property type="component" value="Chromosome"/>
</dbReference>
<dbReference type="PANTHER" id="PTHR30603">
    <property type="entry name" value="RNA POLYMERASE SIGMA FACTOR RPO"/>
    <property type="match status" value="1"/>
</dbReference>
<dbReference type="PANTHER" id="PTHR30603:SF47">
    <property type="entry name" value="RNA POLYMERASE SIGMA FACTOR SIGD, CHLOROPLASTIC"/>
    <property type="match status" value="1"/>
</dbReference>
<feature type="domain" description="RNA polymerase sigma-70" evidence="5">
    <location>
        <begin position="73"/>
        <end position="86"/>
    </location>
</feature>
<dbReference type="SUPFAM" id="SSF88946">
    <property type="entry name" value="Sigma2 domain of RNA polymerase sigma factors"/>
    <property type="match status" value="1"/>
</dbReference>
<dbReference type="NCBIfam" id="TIGR02937">
    <property type="entry name" value="sigma70-ECF"/>
    <property type="match status" value="1"/>
</dbReference>
<dbReference type="Gene3D" id="1.10.601.10">
    <property type="entry name" value="RNA Polymerase Primary Sigma Factor"/>
    <property type="match status" value="1"/>
</dbReference>
<dbReference type="InterPro" id="IPR050239">
    <property type="entry name" value="Sigma-70_RNA_pol_init_factors"/>
</dbReference>
<keyword evidence="1" id="KW-0805">Transcription regulation</keyword>
<dbReference type="InterPro" id="IPR007630">
    <property type="entry name" value="RNA_pol_sigma70_r4"/>
</dbReference>
<dbReference type="Gene3D" id="1.20.140.160">
    <property type="match status" value="1"/>
</dbReference>
<keyword evidence="3" id="KW-0238">DNA-binding</keyword>
<organism evidence="6 7">
    <name type="scientific">Oceanispirochaeta crateris</name>
    <dbReference type="NCBI Taxonomy" id="2518645"/>
    <lineage>
        <taxon>Bacteria</taxon>
        <taxon>Pseudomonadati</taxon>
        <taxon>Spirochaetota</taxon>
        <taxon>Spirochaetia</taxon>
        <taxon>Spirochaetales</taxon>
        <taxon>Spirochaetaceae</taxon>
        <taxon>Oceanispirochaeta</taxon>
    </lineage>
</organism>
<evidence type="ECO:0000256" key="4">
    <source>
        <dbReference type="ARBA" id="ARBA00023163"/>
    </source>
</evidence>
<dbReference type="EMBL" id="CP036150">
    <property type="protein sequence ID" value="QEN07775.1"/>
    <property type="molecule type" value="Genomic_DNA"/>
</dbReference>
<reference evidence="6 7" key="1">
    <citation type="submission" date="2019-02" db="EMBL/GenBank/DDBJ databases">
        <title>Complete Genome Sequence and Methylome Analysis of free living Spirochaetas.</title>
        <authorList>
            <person name="Fomenkov A."/>
            <person name="Dubinina G."/>
            <person name="Leshcheva N."/>
            <person name="Mikheeva N."/>
            <person name="Grabovich M."/>
            <person name="Vincze T."/>
            <person name="Roberts R.J."/>
        </authorList>
    </citation>
    <scope>NUCLEOTIDE SEQUENCE [LARGE SCALE GENOMIC DNA]</scope>
    <source>
        <strain evidence="6 7">K2</strain>
    </source>
</reference>
<dbReference type="InterPro" id="IPR007624">
    <property type="entry name" value="RNA_pol_sigma70_r3"/>
</dbReference>
<dbReference type="GO" id="GO:0016987">
    <property type="term" value="F:sigma factor activity"/>
    <property type="evidence" value="ECO:0007669"/>
    <property type="project" value="UniProtKB-KW"/>
</dbReference>
<dbReference type="InterPro" id="IPR009042">
    <property type="entry name" value="RNA_pol_sigma70_r1_2"/>
</dbReference>
<dbReference type="AlphaFoldDB" id="A0A5C1QI03"/>
<accession>A0A5C1QI03</accession>
<dbReference type="OrthoDB" id="9809557at2"/>
<dbReference type="KEGG" id="ock:EXM22_07155"/>
<dbReference type="InterPro" id="IPR013325">
    <property type="entry name" value="RNA_pol_sigma_r2"/>
</dbReference>
<keyword evidence="2" id="KW-0731">Sigma factor</keyword>
<dbReference type="Pfam" id="PF04539">
    <property type="entry name" value="Sigma70_r3"/>
    <property type="match status" value="1"/>
</dbReference>
<keyword evidence="4" id="KW-0804">Transcription</keyword>